<dbReference type="EMBL" id="SSMQ01000095">
    <property type="protein sequence ID" value="TKC95761.1"/>
    <property type="molecule type" value="Genomic_DNA"/>
</dbReference>
<name>A0A4U1INS9_9BACT</name>
<evidence type="ECO:0000313" key="1">
    <source>
        <dbReference type="EMBL" id="TKC95761.1"/>
    </source>
</evidence>
<proteinExistence type="predicted"/>
<gene>
    <name evidence="1" type="ORF">E8A74_46760</name>
</gene>
<organism evidence="1 2">
    <name type="scientific">Polyangium fumosum</name>
    <dbReference type="NCBI Taxonomy" id="889272"/>
    <lineage>
        <taxon>Bacteria</taxon>
        <taxon>Pseudomonadati</taxon>
        <taxon>Myxococcota</taxon>
        <taxon>Polyangia</taxon>
        <taxon>Polyangiales</taxon>
        <taxon>Polyangiaceae</taxon>
        <taxon>Polyangium</taxon>
    </lineage>
</organism>
<dbReference type="RefSeq" id="WP_136935677.1">
    <property type="nucleotide sequence ID" value="NZ_SSMQ01000095.1"/>
</dbReference>
<reference evidence="1 2" key="1">
    <citation type="submission" date="2019-04" db="EMBL/GenBank/DDBJ databases">
        <authorList>
            <person name="Li Y."/>
            <person name="Wang J."/>
        </authorList>
    </citation>
    <scope>NUCLEOTIDE SEQUENCE [LARGE SCALE GENOMIC DNA]</scope>
    <source>
        <strain evidence="1 2">DSM 14668</strain>
    </source>
</reference>
<evidence type="ECO:0000313" key="2">
    <source>
        <dbReference type="Proteomes" id="UP000309215"/>
    </source>
</evidence>
<dbReference type="OrthoDB" id="196248at2"/>
<dbReference type="Proteomes" id="UP000309215">
    <property type="component" value="Unassembled WGS sequence"/>
</dbReference>
<accession>A0A4U1INS9</accession>
<sequence>MTIPRKGRRVVRVGDTDDAFRIRKKPTYNQAAFQTSMTLAIQPRDAVSGSVLMVDLVVSRPDNWLSPHQTAVTPAMVREMIAGALASGWQPFHATAPFFYKYPLIRDCP</sequence>
<dbReference type="AlphaFoldDB" id="A0A4U1INS9"/>
<keyword evidence="2" id="KW-1185">Reference proteome</keyword>
<comment type="caution">
    <text evidence="1">The sequence shown here is derived from an EMBL/GenBank/DDBJ whole genome shotgun (WGS) entry which is preliminary data.</text>
</comment>
<protein>
    <submittedName>
        <fullName evidence="1">Uncharacterized protein</fullName>
    </submittedName>
</protein>